<comment type="catalytic activity">
    <reaction evidence="7 8">
        <text>deamido-NAD(+) + L-glutamine + ATP + H2O = L-glutamate + AMP + diphosphate + NAD(+) + H(+)</text>
        <dbReference type="Rhea" id="RHEA:24384"/>
        <dbReference type="ChEBI" id="CHEBI:15377"/>
        <dbReference type="ChEBI" id="CHEBI:15378"/>
        <dbReference type="ChEBI" id="CHEBI:29985"/>
        <dbReference type="ChEBI" id="CHEBI:30616"/>
        <dbReference type="ChEBI" id="CHEBI:33019"/>
        <dbReference type="ChEBI" id="CHEBI:57540"/>
        <dbReference type="ChEBI" id="CHEBI:58359"/>
        <dbReference type="ChEBI" id="CHEBI:58437"/>
        <dbReference type="ChEBI" id="CHEBI:456215"/>
        <dbReference type="EC" id="6.3.5.1"/>
    </reaction>
</comment>
<evidence type="ECO:0000256" key="1">
    <source>
        <dbReference type="ARBA" id="ARBA00005188"/>
    </source>
</evidence>
<evidence type="ECO:0000256" key="8">
    <source>
        <dbReference type="PIRNR" id="PIRNR006630"/>
    </source>
</evidence>
<dbReference type="PROSITE" id="PS50263">
    <property type="entry name" value="CN_HYDROLASE"/>
    <property type="match status" value="1"/>
</dbReference>
<feature type="binding site" evidence="7">
    <location>
        <position position="186"/>
    </location>
    <ligand>
        <name>L-glutamine</name>
        <dbReference type="ChEBI" id="CHEBI:58359"/>
    </ligand>
</feature>
<dbReference type="NCBIfam" id="NF010588">
    <property type="entry name" value="PRK13981.1"/>
    <property type="match status" value="1"/>
</dbReference>
<dbReference type="FunFam" id="3.40.50.620:FF:000106">
    <property type="entry name" value="Glutamine-dependent NAD(+) synthetase"/>
    <property type="match status" value="1"/>
</dbReference>
<dbReference type="InterPro" id="IPR022310">
    <property type="entry name" value="NAD/GMP_synthase"/>
</dbReference>
<dbReference type="NCBIfam" id="TIGR00552">
    <property type="entry name" value="nadE"/>
    <property type="match status" value="1"/>
</dbReference>
<keyword evidence="5 7" id="KW-0067">ATP-binding</keyword>
<dbReference type="InterPro" id="IPR014729">
    <property type="entry name" value="Rossmann-like_a/b/a_fold"/>
</dbReference>
<dbReference type="GO" id="GO:0009435">
    <property type="term" value="P:NAD+ biosynthetic process"/>
    <property type="evidence" value="ECO:0007669"/>
    <property type="project" value="UniProtKB-UniRule"/>
</dbReference>
<feature type="active site" description="Nucleophile; for glutaminase activity" evidence="7">
    <location>
        <position position="159"/>
    </location>
</feature>
<feature type="active site" description="For glutaminase activity" evidence="7">
    <location>
        <position position="122"/>
    </location>
</feature>
<dbReference type="GO" id="GO:0005524">
    <property type="term" value="F:ATP binding"/>
    <property type="evidence" value="ECO:0007669"/>
    <property type="project" value="UniProtKB-UniRule"/>
</dbReference>
<dbReference type="SUPFAM" id="SSF52402">
    <property type="entry name" value="Adenine nucleotide alpha hydrolases-like"/>
    <property type="match status" value="1"/>
</dbReference>
<dbReference type="EC" id="6.3.5.1" evidence="7 8"/>
<dbReference type="PANTHER" id="PTHR23090:SF9">
    <property type="entry name" value="GLUTAMINE-DEPENDENT NAD(+) SYNTHETASE"/>
    <property type="match status" value="1"/>
</dbReference>
<name>S5DJP5_9ACTN</name>
<dbReference type="HAMAP" id="MF_02090">
    <property type="entry name" value="NadE_glutamine_dep"/>
    <property type="match status" value="1"/>
</dbReference>
<feature type="domain" description="CN hydrolase" evidence="10">
    <location>
        <begin position="6"/>
        <end position="256"/>
    </location>
</feature>
<dbReference type="GO" id="GO:0008795">
    <property type="term" value="F:NAD+ synthase activity"/>
    <property type="evidence" value="ECO:0007669"/>
    <property type="project" value="UniProtKB-UniRule"/>
</dbReference>
<keyword evidence="3 7" id="KW-0436">Ligase</keyword>
<protein>
    <recommendedName>
        <fullName evidence="7 8">Glutamine-dependent NAD(+) synthetase</fullName>
        <ecNumber evidence="7 8">6.3.5.1</ecNumber>
    </recommendedName>
    <alternativeName>
        <fullName evidence="7 8">NAD(+) synthase [glutamine-hydrolyzing]</fullName>
    </alternativeName>
</protein>
<dbReference type="PANTHER" id="PTHR23090">
    <property type="entry name" value="NH 3 /GLUTAMINE-DEPENDENT NAD + SYNTHETASE"/>
    <property type="match status" value="1"/>
</dbReference>
<evidence type="ECO:0000256" key="3">
    <source>
        <dbReference type="ARBA" id="ARBA00022598"/>
    </source>
</evidence>
<dbReference type="Pfam" id="PF02540">
    <property type="entry name" value="NAD_synthase"/>
    <property type="match status" value="1"/>
</dbReference>
<dbReference type="InterPro" id="IPR003694">
    <property type="entry name" value="NAD_synthase"/>
</dbReference>
<evidence type="ECO:0000313" key="11">
    <source>
        <dbReference type="EMBL" id="AGQ18954.1"/>
    </source>
</evidence>
<feature type="binding site" evidence="7">
    <location>
        <position position="421"/>
    </location>
    <ligand>
        <name>ATP</name>
        <dbReference type="ChEBI" id="CHEBI:30616"/>
    </ligand>
</feature>
<evidence type="ECO:0000256" key="4">
    <source>
        <dbReference type="ARBA" id="ARBA00022741"/>
    </source>
</evidence>
<organism evidence="11">
    <name type="scientific">Candidatus Actinomarina minuta</name>
    <dbReference type="NCBI Taxonomy" id="1389454"/>
    <lineage>
        <taxon>Bacteria</taxon>
        <taxon>Bacillati</taxon>
        <taxon>Actinomycetota</taxon>
        <taxon>Actinomycetes</taxon>
        <taxon>Candidatus Actinomarinidae</taxon>
        <taxon>Candidatus Actinomarinales</taxon>
        <taxon>Candidatus Actinomarineae</taxon>
        <taxon>Candidatus Actinomarinaceae</taxon>
        <taxon>Candidatus Actinomarina</taxon>
    </lineage>
</organism>
<gene>
    <name evidence="7" type="primary">nadE</name>
</gene>
<keyword evidence="6 7" id="KW-0520">NAD</keyword>
<comment type="similarity">
    <text evidence="2 7 8">In the C-terminal section; belongs to the NAD synthetase family.</text>
</comment>
<sequence>MNKKTLRITGAQMSFPVGAIQKNKQTILDCFEIAEEKETDILIFPELALTGYPPEDLLLRESFIGKNFAVLEELAEFSSNTSGVIGFVDRNLDEDHTDKQKRGIANAAAIIQNGDVKGIYHKCYLPNYSVFDEARYFAKGNNPGNLFWYNDVAIGISICEDIWIDEGPSLQQVENGASLIININASPYDQNKSNSRKELVISQAKKLKVPIIYLNMVGGQDELVFDGGSFVVDGKGKVIYQAKQFEEELFHIDIDLEVKKQPTGSTLEIREKSTELENLQSSEILSKNESLYAALELGLFDYVKKNNFEKVLIGLSGGIDSALTATVAVDALGSKNVIGVAMPSKYNSKESLLDAKSLAENLKIEFKTIEIERIVENFRATLTGVINEELGQTTDENIQSRVRGNILMALSNQTGAMVVSTGNKSEMAVGYSTLYGDLAGGFALLKDLYKTEVYNLSNFRNTISKVIPQNTIDKEPSAELRPNQFDKDSLPEYDLLDKILHLYIEEDSSSEKIISTGIDEKIVYDVLSKVDRNEYKRKQVAPGVKLTEKAFGKDRRMPITNTYIRERD</sequence>
<feature type="binding site" evidence="7">
    <location>
        <position position="128"/>
    </location>
    <ligand>
        <name>L-glutamine</name>
        <dbReference type="ChEBI" id="CHEBI:58359"/>
    </ligand>
</feature>
<dbReference type="EMBL" id="KC811117">
    <property type="protein sequence ID" value="AGQ18954.1"/>
    <property type="molecule type" value="Genomic_DNA"/>
</dbReference>
<dbReference type="SUPFAM" id="SSF56317">
    <property type="entry name" value="Carbon-nitrogen hydrolase"/>
    <property type="match status" value="1"/>
</dbReference>
<evidence type="ECO:0000256" key="9">
    <source>
        <dbReference type="RuleBase" id="RU003811"/>
    </source>
</evidence>
<comment type="pathway">
    <text evidence="1 7 8">Cofactor biosynthesis; NAD(+) biosynthesis; NAD(+) from deamido-NAD(+) (L-Gln route): step 1/1.</text>
</comment>
<dbReference type="Gene3D" id="3.60.110.10">
    <property type="entry name" value="Carbon-nitrogen hydrolase"/>
    <property type="match status" value="1"/>
</dbReference>
<feature type="binding site" evidence="7">
    <location>
        <position position="397"/>
    </location>
    <ligand>
        <name>deamido-NAD(+)</name>
        <dbReference type="ChEBI" id="CHEBI:58437"/>
        <note>ligand shared between two neighboring subunits</note>
    </ligand>
</feature>
<proteinExistence type="inferred from homology"/>
<comment type="caution">
    <text evidence="7">Lacks conserved residue(s) required for the propagation of feature annotation.</text>
</comment>
<evidence type="ECO:0000259" key="10">
    <source>
        <dbReference type="PROSITE" id="PS50263"/>
    </source>
</evidence>
<dbReference type="Pfam" id="PF00795">
    <property type="entry name" value="CN_hydrolase"/>
    <property type="match status" value="1"/>
</dbReference>
<dbReference type="GO" id="GO:0003952">
    <property type="term" value="F:NAD+ synthase (glutamine-hydrolyzing) activity"/>
    <property type="evidence" value="ECO:0007669"/>
    <property type="project" value="UniProtKB-UniRule"/>
</dbReference>
<evidence type="ECO:0000256" key="7">
    <source>
        <dbReference type="HAMAP-Rule" id="MF_02090"/>
    </source>
</evidence>
<comment type="similarity">
    <text evidence="9">Belongs to the NAD synthetase family.</text>
</comment>
<reference evidence="11" key="1">
    <citation type="journal article" date="2013" name="Sci. Rep.">
        <title>Metagenomics uncovers a new group of low GC and ultra-small marine Actinobacteria.</title>
        <authorList>
            <person name="Ghai R."/>
            <person name="Mizuno C.M."/>
            <person name="Picazo A."/>
            <person name="Camacho A."/>
            <person name="Rodriguez-Valera F."/>
        </authorList>
    </citation>
    <scope>NUCLEOTIDE SEQUENCE</scope>
</reference>
<dbReference type="CDD" id="cd07570">
    <property type="entry name" value="GAT_Gln-NAD-synth"/>
    <property type="match status" value="1"/>
</dbReference>
<evidence type="ECO:0000256" key="5">
    <source>
        <dbReference type="ARBA" id="ARBA00022840"/>
    </source>
</evidence>
<feature type="active site" description="Proton acceptor; for glutaminase activity" evidence="7">
    <location>
        <position position="46"/>
    </location>
</feature>
<dbReference type="AlphaFoldDB" id="S5DJP5"/>
<dbReference type="InterPro" id="IPR014445">
    <property type="entry name" value="Gln-dep_NAD_synthase"/>
</dbReference>
<dbReference type="PIRSF" id="PIRSF006630">
    <property type="entry name" value="NADS_GAT"/>
    <property type="match status" value="1"/>
</dbReference>
<dbReference type="InterPro" id="IPR003010">
    <property type="entry name" value="C-N_Hydrolase"/>
</dbReference>
<feature type="binding site" evidence="7">
    <location>
        <position position="426"/>
    </location>
    <ligand>
        <name>deamido-NAD(+)</name>
        <dbReference type="ChEBI" id="CHEBI:58437"/>
        <note>ligand shared between two neighboring subunits</note>
    </ligand>
</feature>
<accession>S5DJP5</accession>
<keyword evidence="4 7" id="KW-0547">Nucleotide-binding</keyword>
<dbReference type="GO" id="GO:0005737">
    <property type="term" value="C:cytoplasm"/>
    <property type="evidence" value="ECO:0007669"/>
    <property type="project" value="InterPro"/>
</dbReference>
<feature type="binding site" evidence="7">
    <location>
        <begin position="314"/>
        <end position="321"/>
    </location>
    <ligand>
        <name>ATP</name>
        <dbReference type="ChEBI" id="CHEBI:30616"/>
    </ligand>
</feature>
<evidence type="ECO:0000256" key="2">
    <source>
        <dbReference type="ARBA" id="ARBA00007145"/>
    </source>
</evidence>
<dbReference type="InterPro" id="IPR036526">
    <property type="entry name" value="C-N_Hydrolase_sf"/>
</dbReference>
<dbReference type="CDD" id="cd00553">
    <property type="entry name" value="NAD_synthase"/>
    <property type="match status" value="1"/>
</dbReference>
<dbReference type="Gene3D" id="3.40.50.620">
    <property type="entry name" value="HUPs"/>
    <property type="match status" value="1"/>
</dbReference>
<dbReference type="UniPathway" id="UPA00253">
    <property type="reaction ID" value="UER00334"/>
</dbReference>
<dbReference type="GO" id="GO:0004359">
    <property type="term" value="F:glutaminase activity"/>
    <property type="evidence" value="ECO:0007669"/>
    <property type="project" value="InterPro"/>
</dbReference>
<feature type="binding site" evidence="7">
    <location>
        <position position="536"/>
    </location>
    <ligand>
        <name>deamido-NAD(+)</name>
        <dbReference type="ChEBI" id="CHEBI:58437"/>
        <note>ligand shared between two neighboring subunits</note>
    </ligand>
</feature>
<comment type="function">
    <text evidence="7">Catalyzes the ATP-dependent amidation of deamido-NAD to form NAD. Uses L-glutamine as a nitrogen source.</text>
</comment>
<feature type="binding site" evidence="7">
    <location>
        <position position="192"/>
    </location>
    <ligand>
        <name>L-glutamine</name>
        <dbReference type="ChEBI" id="CHEBI:58359"/>
    </ligand>
</feature>
<evidence type="ECO:0000256" key="6">
    <source>
        <dbReference type="ARBA" id="ARBA00023027"/>
    </source>
</evidence>